<organism evidence="1 2">
    <name type="scientific">Citrobacter phage Moon</name>
    <dbReference type="NCBI Taxonomy" id="1540095"/>
    <lineage>
        <taxon>Viruses</taxon>
        <taxon>Duplodnaviria</taxon>
        <taxon>Heunggongvirae</taxon>
        <taxon>Uroviricota</taxon>
        <taxon>Caudoviricetes</taxon>
        <taxon>Pantevenvirales</taxon>
        <taxon>Straboviridae</taxon>
        <taxon>Tevenvirinae</taxon>
        <taxon>Moonvirus</taxon>
        <taxon>Moonvirus moon</taxon>
    </lineage>
</organism>
<gene>
    <name evidence="1" type="ORF">CPT_Moon129</name>
</gene>
<proteinExistence type="predicted"/>
<sequence>MAKIVIECADHLVKTFCGWFSNQGEQDLFEAHQNGKWNEETQKWEEQTTYLATEGYGINEPIRLVEYDKETDERVPYFDGEKLSAMQAMVPNTGQIFELRMPK</sequence>
<dbReference type="RefSeq" id="YP_009146562.1">
    <property type="nucleotide sequence ID" value="NC_027331.1"/>
</dbReference>
<reference evidence="1 2" key="1">
    <citation type="journal article" date="2015" name="Genome Announc.">
        <title>Complete Genome Sequence of Citrobacter freundii Myophage Moon.</title>
        <authorList>
            <person name="Edwards G.B."/>
            <person name="Luna A.J."/>
            <person name="Hernandez A.C."/>
            <person name="Kuty Everett G.F."/>
        </authorList>
    </citation>
    <scope>NUCLEOTIDE SEQUENCE [LARGE SCALE GENOMIC DNA]</scope>
</reference>
<keyword evidence="2" id="KW-1185">Reference proteome</keyword>
<dbReference type="KEGG" id="vg:24721728"/>
<accession>A0A0A0YVH5</accession>
<evidence type="ECO:0000313" key="2">
    <source>
        <dbReference type="Proteomes" id="UP000030323"/>
    </source>
</evidence>
<evidence type="ECO:0000313" key="1">
    <source>
        <dbReference type="EMBL" id="AIX12100.1"/>
    </source>
</evidence>
<name>A0A0A0YVH5_9CAUD</name>
<dbReference type="GeneID" id="24721728"/>
<dbReference type="Proteomes" id="UP000030323">
    <property type="component" value="Segment"/>
</dbReference>
<protein>
    <submittedName>
        <fullName evidence="1">Uncharacterized protein</fullName>
    </submittedName>
</protein>
<dbReference type="EMBL" id="KM236240">
    <property type="protein sequence ID" value="AIX12100.1"/>
    <property type="molecule type" value="Genomic_DNA"/>
</dbReference>